<keyword evidence="4" id="KW-1185">Reference proteome</keyword>
<dbReference type="RefSeq" id="WP_050006782.1">
    <property type="nucleotide sequence ID" value="NZ_JXXK01000075.1"/>
</dbReference>
<protein>
    <submittedName>
        <fullName evidence="2">Uncharacterized protein</fullName>
    </submittedName>
</protein>
<reference evidence="2" key="1">
    <citation type="submission" date="2015-02" db="EMBL/GenBank/DDBJ databases">
        <title>A novel member of the family Ruminococcaceae isolated from human feces.</title>
        <authorList>
            <person name="Shkoporov A.N."/>
            <person name="Chaplin A.V."/>
            <person name="Motuzova O.V."/>
            <person name="Kafarskaia L.I."/>
            <person name="Khokhlova E.V."/>
            <person name="Efimov B.A."/>
        </authorList>
    </citation>
    <scope>NUCLEOTIDE SEQUENCE [LARGE SCALE GENOMIC DNA]</scope>
    <source>
        <strain evidence="2">585-1</strain>
    </source>
</reference>
<proteinExistence type="predicted"/>
<reference evidence="3 5" key="2">
    <citation type="journal article" date="2019" name="Nat. Med.">
        <title>A library of human gut bacterial isolates paired with longitudinal multiomics data enables mechanistic microbiome research.</title>
        <authorList>
            <person name="Poyet M."/>
            <person name="Groussin M."/>
            <person name="Gibbons S.M."/>
            <person name="Avila-Pacheco J."/>
            <person name="Jiang X."/>
            <person name="Kearney S.M."/>
            <person name="Perrotta A.R."/>
            <person name="Berdy B."/>
            <person name="Zhao S."/>
            <person name="Lieberman T.D."/>
            <person name="Swanson P.K."/>
            <person name="Smith M."/>
            <person name="Roesemann S."/>
            <person name="Alexander J.E."/>
            <person name="Rich S.A."/>
            <person name="Livny J."/>
            <person name="Vlamakis H."/>
            <person name="Clish C."/>
            <person name="Bullock K."/>
            <person name="Deik A."/>
            <person name="Scott J."/>
            <person name="Pierce K.A."/>
            <person name="Xavier R.J."/>
            <person name="Alm E.J."/>
        </authorList>
    </citation>
    <scope>NUCLEOTIDE SEQUENCE [LARGE SCALE GENOMIC DNA]</scope>
    <source>
        <strain evidence="3 5">BIOML-A7</strain>
    </source>
</reference>
<feature type="coiled-coil region" evidence="1">
    <location>
        <begin position="15"/>
        <end position="60"/>
    </location>
</feature>
<dbReference type="GeneID" id="42858748"/>
<sequence>MSEEKRVRRTPEQIAADLDVQIEKLKDSILELENKKAASATEFDNKIAAVKEKIAKLEAKKKDVLTPKKRKPRKSKADQIKLLVRQAQKSGMKLDEIADKLGMALPRA</sequence>
<keyword evidence="1" id="KW-0175">Coiled coil</keyword>
<evidence type="ECO:0000313" key="3">
    <source>
        <dbReference type="EMBL" id="MTS53122.1"/>
    </source>
</evidence>
<gene>
    <name evidence="3" type="ORF">GMD52_16520</name>
    <name evidence="2" type="ORF">TQ39_19705</name>
</gene>
<name>A0A0D8IUJ3_9FIRM</name>
<dbReference type="EMBL" id="JXXK01000075">
    <property type="protein sequence ID" value="KJF38164.1"/>
    <property type="molecule type" value="Genomic_DNA"/>
</dbReference>
<dbReference type="Proteomes" id="UP000449193">
    <property type="component" value="Unassembled WGS sequence"/>
</dbReference>
<dbReference type="EMBL" id="WMZR01000036">
    <property type="protein sequence ID" value="MTS53122.1"/>
    <property type="molecule type" value="Genomic_DNA"/>
</dbReference>
<evidence type="ECO:0000313" key="4">
    <source>
        <dbReference type="Proteomes" id="UP000032483"/>
    </source>
</evidence>
<dbReference type="Proteomes" id="UP000032483">
    <property type="component" value="Unassembled WGS sequence"/>
</dbReference>
<dbReference type="AlphaFoldDB" id="A0A0D8IUJ3"/>
<evidence type="ECO:0000256" key="1">
    <source>
        <dbReference type="SAM" id="Coils"/>
    </source>
</evidence>
<evidence type="ECO:0000313" key="5">
    <source>
        <dbReference type="Proteomes" id="UP000449193"/>
    </source>
</evidence>
<evidence type="ECO:0000313" key="2">
    <source>
        <dbReference type="EMBL" id="KJF38164.1"/>
    </source>
</evidence>
<comment type="caution">
    <text evidence="2">The sequence shown here is derived from an EMBL/GenBank/DDBJ whole genome shotgun (WGS) entry which is preliminary data.</text>
</comment>
<organism evidence="2 4">
    <name type="scientific">Ruthenibacterium lactatiformans</name>
    <dbReference type="NCBI Taxonomy" id="1550024"/>
    <lineage>
        <taxon>Bacteria</taxon>
        <taxon>Bacillati</taxon>
        <taxon>Bacillota</taxon>
        <taxon>Clostridia</taxon>
        <taxon>Eubacteriales</taxon>
        <taxon>Oscillospiraceae</taxon>
        <taxon>Ruthenibacterium</taxon>
    </lineage>
</organism>
<accession>A0A0D8IUJ3</accession>